<dbReference type="InterPro" id="IPR043128">
    <property type="entry name" value="Rev_trsase/Diguanyl_cyclase"/>
</dbReference>
<comment type="caution">
    <text evidence="1">The sequence shown here is derived from an EMBL/GenBank/DDBJ whole genome shotgun (WGS) entry which is preliminary data.</text>
</comment>
<name>A0A5A7T574_CUCMM</name>
<dbReference type="SUPFAM" id="SSF56672">
    <property type="entry name" value="DNA/RNA polymerases"/>
    <property type="match status" value="1"/>
</dbReference>
<dbReference type="PANTHER" id="PTHR24559">
    <property type="entry name" value="TRANSPOSON TY3-I GAG-POL POLYPROTEIN"/>
    <property type="match status" value="1"/>
</dbReference>
<evidence type="ECO:0000313" key="2">
    <source>
        <dbReference type="Proteomes" id="UP000321393"/>
    </source>
</evidence>
<dbReference type="Gene3D" id="3.10.10.10">
    <property type="entry name" value="HIV Type 1 Reverse Transcriptase, subunit A, domain 1"/>
    <property type="match status" value="1"/>
</dbReference>
<protein>
    <submittedName>
        <fullName evidence="1">Ty3/gypsy retrotransposon protein</fullName>
    </submittedName>
</protein>
<gene>
    <name evidence="1" type="ORF">E6C27_scaffold36G001750</name>
</gene>
<sequence>MIAKGKESEAMLSKYVDSNRNIEKGQYEKKTEIEETSADRSKLKKSKCQCSSEMIQIHGCFENKEKVVEDTFMNGLFSWISAEVAFCRPKGLAEMMQVVQLVKNRELIRNEANLNSLMSGKYPPQLTTSNKATTATATVENKGNTTFPIRTITLRNLNANEVCRETNTRRLPDVEFQAWKEKGLCFRCNEKYYADHKCKMKELRELRMFVVVNENEKYEIIEEKKPEEKELAVMEVKENNKAYIELSINSVIGLNDSGTMKIPIKETAQYGVILRSGTGIQGKGVCEGKQVSIKGDPSLTKTRISFKSMIKTWGEQDEGYLVECRVMEIKNSEKKKKQQRIDASMVETNPVHMMLKQFEDVFEWPKKLPPNREIKHHIHLKDGTDPINVRSYIYGYHQKEEMEKLVEEMLISGVIRPRKIPFSSPVLLVKKKDGSWCFCVDYRVINNTTVPDKFLIPVVEELFDELNEATLFSKID</sequence>
<organism evidence="1 2">
    <name type="scientific">Cucumis melo var. makuwa</name>
    <name type="common">Oriental melon</name>
    <dbReference type="NCBI Taxonomy" id="1194695"/>
    <lineage>
        <taxon>Eukaryota</taxon>
        <taxon>Viridiplantae</taxon>
        <taxon>Streptophyta</taxon>
        <taxon>Embryophyta</taxon>
        <taxon>Tracheophyta</taxon>
        <taxon>Spermatophyta</taxon>
        <taxon>Magnoliopsida</taxon>
        <taxon>eudicotyledons</taxon>
        <taxon>Gunneridae</taxon>
        <taxon>Pentapetalae</taxon>
        <taxon>rosids</taxon>
        <taxon>fabids</taxon>
        <taxon>Cucurbitales</taxon>
        <taxon>Cucurbitaceae</taxon>
        <taxon>Benincaseae</taxon>
        <taxon>Cucumis</taxon>
    </lineage>
</organism>
<dbReference type="PANTHER" id="PTHR24559:SF450">
    <property type="entry name" value="RNA-DIRECTED DNA POLYMERASE HOMOLOG"/>
    <property type="match status" value="1"/>
</dbReference>
<dbReference type="AlphaFoldDB" id="A0A5A7T574"/>
<dbReference type="Proteomes" id="UP000321393">
    <property type="component" value="Unassembled WGS sequence"/>
</dbReference>
<dbReference type="InterPro" id="IPR053134">
    <property type="entry name" value="RNA-dir_DNA_polymerase"/>
</dbReference>
<reference evidence="1 2" key="1">
    <citation type="submission" date="2019-08" db="EMBL/GenBank/DDBJ databases">
        <title>Draft genome sequences of two oriental melons (Cucumis melo L. var makuwa).</title>
        <authorList>
            <person name="Kwon S.-Y."/>
        </authorList>
    </citation>
    <scope>NUCLEOTIDE SEQUENCE [LARGE SCALE GENOMIC DNA]</scope>
    <source>
        <strain evidence="2">cv. SW 3</strain>
        <tissue evidence="1">Leaf</tissue>
    </source>
</reference>
<dbReference type="Gene3D" id="3.30.70.270">
    <property type="match status" value="1"/>
</dbReference>
<evidence type="ECO:0000313" key="1">
    <source>
        <dbReference type="EMBL" id="KAA0037988.1"/>
    </source>
</evidence>
<dbReference type="InterPro" id="IPR043502">
    <property type="entry name" value="DNA/RNA_pol_sf"/>
</dbReference>
<accession>A0A5A7T574</accession>
<proteinExistence type="predicted"/>
<dbReference type="STRING" id="1194695.A0A5A7T574"/>
<dbReference type="EMBL" id="SSTE01018788">
    <property type="protein sequence ID" value="KAA0037988.1"/>
    <property type="molecule type" value="Genomic_DNA"/>
</dbReference>
<dbReference type="OrthoDB" id="1933597at2759"/>